<dbReference type="InterPro" id="IPR027396">
    <property type="entry name" value="DsrEFH-like"/>
</dbReference>
<keyword evidence="1" id="KW-0732">Signal</keyword>
<evidence type="ECO:0000256" key="1">
    <source>
        <dbReference type="SAM" id="SignalP"/>
    </source>
</evidence>
<accession>A0A1C0AYS3</accession>
<feature type="chain" id="PRO_5043143707" evidence="1">
    <location>
        <begin position="21"/>
        <end position="149"/>
    </location>
</feature>
<dbReference type="EMBL" id="LDIR01000001">
    <property type="protein sequence ID" value="OCL92791.1"/>
    <property type="molecule type" value="Genomic_DNA"/>
</dbReference>
<dbReference type="KEGG" id="apoc:APORC_1654"/>
<evidence type="ECO:0000313" key="3">
    <source>
        <dbReference type="EMBL" id="QEP41221.1"/>
    </source>
</evidence>
<name>A0A1C0AYS3_9BACT</name>
<evidence type="ECO:0000313" key="5">
    <source>
        <dbReference type="Proteomes" id="UP000322644"/>
    </source>
</evidence>
<dbReference type="AlphaFoldDB" id="A0A1C0AYS3"/>
<reference evidence="3 5" key="2">
    <citation type="submission" date="2019-09" db="EMBL/GenBank/DDBJ databases">
        <title>Complete genome sequencing of four Arcobacter species reveals a diverse suite of mobile elements.</title>
        <authorList>
            <person name="Miller W.G."/>
            <person name="Yee E."/>
            <person name="Bono J.L."/>
        </authorList>
    </citation>
    <scope>NUCLEOTIDE SEQUENCE [LARGE SCALE GENOMIC DNA]</scope>
    <source>
        <strain evidence="3 5">CCUG 56899</strain>
    </source>
</reference>
<organism evidence="3 5">
    <name type="scientific">Arcobacter porcinus</name>
    <dbReference type="NCBI Taxonomy" id="1935204"/>
    <lineage>
        <taxon>Bacteria</taxon>
        <taxon>Pseudomonadati</taxon>
        <taxon>Campylobacterota</taxon>
        <taxon>Epsilonproteobacteria</taxon>
        <taxon>Campylobacterales</taxon>
        <taxon>Arcobacteraceae</taxon>
        <taxon>Arcobacter</taxon>
    </lineage>
</organism>
<dbReference type="InterPro" id="IPR003787">
    <property type="entry name" value="Sulphur_relay_DsrE/F-like"/>
</dbReference>
<feature type="signal peptide" evidence="1">
    <location>
        <begin position="1"/>
        <end position="20"/>
    </location>
</feature>
<evidence type="ECO:0000313" key="4">
    <source>
        <dbReference type="Proteomes" id="UP000093159"/>
    </source>
</evidence>
<dbReference type="Pfam" id="PF02635">
    <property type="entry name" value="DsrE"/>
    <property type="match status" value="1"/>
</dbReference>
<sequence length="149" mass="17012">MYKKLLLIISIFLLVTTSSAKSSFSDPQPSFENPRKVVYSLKVSDLETVNATLGTMYNILKEYPAESLKIAVVVYGKGMRVLRKDYDEDTSNRIKSLMEYDVEFIACKNTMQTMNWTEDEFIDDISYTQAGIVELVERQVDGYIGITAY</sequence>
<reference evidence="2 4" key="1">
    <citation type="submission" date="2015-05" db="EMBL/GenBank/DDBJ databases">
        <authorList>
            <person name="Rovetto F."/>
            <person name="Cocolin L."/>
            <person name="Illeghems K."/>
            <person name="Van Nieuwerburgh F."/>
            <person name="Houf K."/>
        </authorList>
    </citation>
    <scope>NUCLEOTIDE SEQUENCE [LARGE SCALE GENOMIC DNA]</scope>
    <source>
        <strain evidence="2 4">117434</strain>
    </source>
</reference>
<dbReference type="PANTHER" id="PTHR37691:SF1">
    <property type="entry name" value="BLR3518 PROTEIN"/>
    <property type="match status" value="1"/>
</dbReference>
<dbReference type="OrthoDB" id="5794490at2"/>
<dbReference type="PANTHER" id="PTHR37691">
    <property type="entry name" value="BLR3518 PROTEIN"/>
    <property type="match status" value="1"/>
</dbReference>
<dbReference type="Proteomes" id="UP000093159">
    <property type="component" value="Unassembled WGS sequence"/>
</dbReference>
<proteinExistence type="predicted"/>
<reference evidence="3 5" key="3">
    <citation type="submission" date="2019-09" db="EMBL/GenBank/DDBJ databases">
        <title>Taxonomic note: a critical rebuttal of the proposed division of the genus Arcobacter into six genera, emended descriptions of Arcobacter anaerophilus and the genus Arcobacter, and an assessment of genus-level boundaries for Epsilonproteobacteria using in silico genomic comparator tools.</title>
        <authorList>
            <person name="On S.L.W."/>
            <person name="Miller W.G."/>
            <person name="Biggs P."/>
            <person name="Cornelius A."/>
            <person name="Vandamme P."/>
        </authorList>
    </citation>
    <scope>NUCLEOTIDE SEQUENCE [LARGE SCALE GENOMIC DNA]</scope>
    <source>
        <strain evidence="3 5">CCUG 56899</strain>
    </source>
</reference>
<gene>
    <name evidence="2" type="ORF">AAX28_00326</name>
    <name evidence="3" type="ORF">APORC_1654</name>
</gene>
<dbReference type="Gene3D" id="3.40.1260.10">
    <property type="entry name" value="DsrEFH-like"/>
    <property type="match status" value="1"/>
</dbReference>
<dbReference type="Proteomes" id="UP000322644">
    <property type="component" value="Chromosome"/>
</dbReference>
<protein>
    <submittedName>
        <fullName evidence="2">DsrE/DsrF-like family protein</fullName>
    </submittedName>
    <submittedName>
        <fullName evidence="3">Intracellular sulfur oxidation protein, DsrE/DsrF family</fullName>
    </submittedName>
</protein>
<dbReference type="SUPFAM" id="SSF75169">
    <property type="entry name" value="DsrEFH-like"/>
    <property type="match status" value="1"/>
</dbReference>
<evidence type="ECO:0000313" key="2">
    <source>
        <dbReference type="EMBL" id="OCL92791.1"/>
    </source>
</evidence>
<dbReference type="RefSeq" id="WP_066171401.1">
    <property type="nucleotide sequence ID" value="NZ_CP036246.2"/>
</dbReference>
<dbReference type="EMBL" id="CP036246">
    <property type="protein sequence ID" value="QEP41221.1"/>
    <property type="molecule type" value="Genomic_DNA"/>
</dbReference>
<keyword evidence="4" id="KW-1185">Reference proteome</keyword>